<dbReference type="PANTHER" id="PTHR43304">
    <property type="entry name" value="PHYTOCHROME-LIKE PROTEIN CPH1"/>
    <property type="match status" value="1"/>
</dbReference>
<dbReference type="SMART" id="SM00091">
    <property type="entry name" value="PAS"/>
    <property type="match status" value="4"/>
</dbReference>
<feature type="domain" description="Histidine kinase" evidence="6">
    <location>
        <begin position="532"/>
        <end position="764"/>
    </location>
</feature>
<dbReference type="PRINTS" id="PR00344">
    <property type="entry name" value="BCTRLSENSOR"/>
</dbReference>
<dbReference type="InterPro" id="IPR036890">
    <property type="entry name" value="HATPase_C_sf"/>
</dbReference>
<dbReference type="InterPro" id="IPR052162">
    <property type="entry name" value="Sensor_kinase/Photoreceptor"/>
</dbReference>
<dbReference type="EMBL" id="JBHLYR010000045">
    <property type="protein sequence ID" value="MFB9993325.1"/>
    <property type="molecule type" value="Genomic_DNA"/>
</dbReference>
<dbReference type="PROSITE" id="PS50112">
    <property type="entry name" value="PAS"/>
    <property type="match status" value="3"/>
</dbReference>
<dbReference type="InterPro" id="IPR001610">
    <property type="entry name" value="PAC"/>
</dbReference>
<dbReference type="Proteomes" id="UP001589733">
    <property type="component" value="Unassembled WGS sequence"/>
</dbReference>
<feature type="domain" description="PAS" evidence="7">
    <location>
        <begin position="3"/>
        <end position="76"/>
    </location>
</feature>
<dbReference type="InterPro" id="IPR013655">
    <property type="entry name" value="PAS_fold_3"/>
</dbReference>
<gene>
    <name evidence="9" type="ORF">ACFFLM_15230</name>
</gene>
<dbReference type="SUPFAM" id="SSF47384">
    <property type="entry name" value="Homodimeric domain of signal transducing histidine kinase"/>
    <property type="match status" value="1"/>
</dbReference>
<dbReference type="InterPro" id="IPR003594">
    <property type="entry name" value="HATPase_dom"/>
</dbReference>
<accession>A0ABV6B0V7</accession>
<dbReference type="SMART" id="SM00388">
    <property type="entry name" value="HisKA"/>
    <property type="match status" value="1"/>
</dbReference>
<dbReference type="PROSITE" id="PS50113">
    <property type="entry name" value="PAC"/>
    <property type="match status" value="3"/>
</dbReference>
<evidence type="ECO:0000259" key="7">
    <source>
        <dbReference type="PROSITE" id="PS50112"/>
    </source>
</evidence>
<evidence type="ECO:0000256" key="2">
    <source>
        <dbReference type="ARBA" id="ARBA00012438"/>
    </source>
</evidence>
<dbReference type="Gene3D" id="3.30.450.20">
    <property type="entry name" value="PAS domain"/>
    <property type="match status" value="4"/>
</dbReference>
<feature type="domain" description="PAC" evidence="8">
    <location>
        <begin position="462"/>
        <end position="512"/>
    </location>
</feature>
<dbReference type="InterPro" id="IPR036097">
    <property type="entry name" value="HisK_dim/P_sf"/>
</dbReference>
<keyword evidence="10" id="KW-1185">Reference proteome</keyword>
<protein>
    <recommendedName>
        <fullName evidence="2">histidine kinase</fullName>
        <ecNumber evidence="2">2.7.13.3</ecNumber>
    </recommendedName>
</protein>
<dbReference type="InterPro" id="IPR003661">
    <property type="entry name" value="HisK_dim/P_dom"/>
</dbReference>
<keyword evidence="3" id="KW-0597">Phosphoprotein</keyword>
<dbReference type="InterPro" id="IPR005467">
    <property type="entry name" value="His_kinase_dom"/>
</dbReference>
<name>A0ABV6B0V7_9DEIO</name>
<evidence type="ECO:0000256" key="5">
    <source>
        <dbReference type="ARBA" id="ARBA00022777"/>
    </source>
</evidence>
<organism evidence="9 10">
    <name type="scientific">Deinococcus oregonensis</name>
    <dbReference type="NCBI Taxonomy" id="1805970"/>
    <lineage>
        <taxon>Bacteria</taxon>
        <taxon>Thermotogati</taxon>
        <taxon>Deinococcota</taxon>
        <taxon>Deinococci</taxon>
        <taxon>Deinococcales</taxon>
        <taxon>Deinococcaceae</taxon>
        <taxon>Deinococcus</taxon>
    </lineage>
</organism>
<proteinExistence type="predicted"/>
<dbReference type="EC" id="2.7.13.3" evidence="2"/>
<feature type="domain" description="PAS" evidence="7">
    <location>
        <begin position="256"/>
        <end position="326"/>
    </location>
</feature>
<feature type="domain" description="PAC" evidence="8">
    <location>
        <begin position="79"/>
        <end position="130"/>
    </location>
</feature>
<keyword evidence="4" id="KW-0808">Transferase</keyword>
<keyword evidence="5" id="KW-0418">Kinase</keyword>
<dbReference type="CDD" id="cd00130">
    <property type="entry name" value="PAS"/>
    <property type="match status" value="4"/>
</dbReference>
<sequence>MNSPEQLLGLINLIHGVVWEADPSTRRNTFASAKLTSLLGYTPEQWISVPEFWDERVHPDDLPRVLAETEDYFSRGIPYEIEYRFRTADGRWVWLRDYTTPIFEDGRIIKLGGVMLDITEQKNRDALLQVTLDRFAKVFAASPVGIVLTGLHSGRVIESNDAFLKMLGVTREAFVGSDNSTLNPWVNLNDRAEMVRQMERGSLRDFETQHYHLPTMTVRSLLLSTETLNLEGEEVILLVAQDITDRRAAQAAQASSENRFKALIQHSSDIVTVGNRGGYVVYTTPSMQTILGHVPEDLIGKYIMAFMHPSEHADIKRVYAEVLDGGAGTIRTSTNRFLHRDGHYVWMEWVATNQVANPNVRGVVMNARDVTQRVTSDRELEDSRRTFEALFEHSPDAILLVDFAGDMPVLQCNEVAARMNGYTREEMIGQSTYVTLPDGEAATALQEGNEKFRAMVRAGGSVHLETLHKRKDGSLFPVEIHLALLTIGGREMMLSIERDITQRKAAEEALRSSQSRLLSSEKLASLGRLTAGLAHEINTPLASVMNSLREARDYAQEYRDSVDVPTVTPSDHREIAGDLLRILSEGEASAARIGEFIRNMRSHTRDTVSGVQNFDAVKLAGDTLAMLAHQARSTRVALLLDQPKAPVILRGEGGRFRQVVTNLVVNALQACEECGRPGRSVTVSFEVEEAQVLMRIADTGTGIPADVLPNIFDPLFTTKEVGKGTGLGLSIIYDIIQGHFRGKIDVETQEGVGTTFIVHFPLATLA</sequence>
<dbReference type="NCBIfam" id="TIGR00229">
    <property type="entry name" value="sensory_box"/>
    <property type="match status" value="4"/>
</dbReference>
<dbReference type="Gene3D" id="3.30.565.10">
    <property type="entry name" value="Histidine kinase-like ATPase, C-terminal domain"/>
    <property type="match status" value="1"/>
</dbReference>
<dbReference type="Pfam" id="PF13426">
    <property type="entry name" value="PAS_9"/>
    <property type="match status" value="2"/>
</dbReference>
<dbReference type="PANTHER" id="PTHR43304:SF1">
    <property type="entry name" value="PAC DOMAIN-CONTAINING PROTEIN"/>
    <property type="match status" value="1"/>
</dbReference>
<dbReference type="RefSeq" id="WP_380011913.1">
    <property type="nucleotide sequence ID" value="NZ_JBHLYR010000045.1"/>
</dbReference>
<dbReference type="InterPro" id="IPR000014">
    <property type="entry name" value="PAS"/>
</dbReference>
<evidence type="ECO:0000259" key="6">
    <source>
        <dbReference type="PROSITE" id="PS50109"/>
    </source>
</evidence>
<dbReference type="InterPro" id="IPR004358">
    <property type="entry name" value="Sig_transdc_His_kin-like_C"/>
</dbReference>
<comment type="caution">
    <text evidence="9">The sequence shown here is derived from an EMBL/GenBank/DDBJ whole genome shotgun (WGS) entry which is preliminary data.</text>
</comment>
<feature type="domain" description="PAS" evidence="7">
    <location>
        <begin position="383"/>
        <end position="459"/>
    </location>
</feature>
<dbReference type="Pfam" id="PF08447">
    <property type="entry name" value="PAS_3"/>
    <property type="match status" value="2"/>
</dbReference>
<dbReference type="Pfam" id="PF02518">
    <property type="entry name" value="HATPase_c"/>
    <property type="match status" value="1"/>
</dbReference>
<dbReference type="SUPFAM" id="SSF55785">
    <property type="entry name" value="PYP-like sensor domain (PAS domain)"/>
    <property type="match status" value="4"/>
</dbReference>
<evidence type="ECO:0000256" key="3">
    <source>
        <dbReference type="ARBA" id="ARBA00022553"/>
    </source>
</evidence>
<feature type="domain" description="PAC" evidence="8">
    <location>
        <begin position="331"/>
        <end position="382"/>
    </location>
</feature>
<dbReference type="CDD" id="cd00082">
    <property type="entry name" value="HisKA"/>
    <property type="match status" value="1"/>
</dbReference>
<dbReference type="InterPro" id="IPR000700">
    <property type="entry name" value="PAS-assoc_C"/>
</dbReference>
<dbReference type="PROSITE" id="PS50109">
    <property type="entry name" value="HIS_KIN"/>
    <property type="match status" value="1"/>
</dbReference>
<dbReference type="SUPFAM" id="SSF55874">
    <property type="entry name" value="ATPase domain of HSP90 chaperone/DNA topoisomerase II/histidine kinase"/>
    <property type="match status" value="1"/>
</dbReference>
<reference evidence="9 10" key="1">
    <citation type="submission" date="2024-09" db="EMBL/GenBank/DDBJ databases">
        <authorList>
            <person name="Sun Q."/>
            <person name="Mori K."/>
        </authorList>
    </citation>
    <scope>NUCLEOTIDE SEQUENCE [LARGE SCALE GENOMIC DNA]</scope>
    <source>
        <strain evidence="9 10">JCM 13503</strain>
    </source>
</reference>
<dbReference type="InterPro" id="IPR035965">
    <property type="entry name" value="PAS-like_dom_sf"/>
</dbReference>
<evidence type="ECO:0000259" key="8">
    <source>
        <dbReference type="PROSITE" id="PS50113"/>
    </source>
</evidence>
<dbReference type="SMART" id="SM00387">
    <property type="entry name" value="HATPase_c"/>
    <property type="match status" value="1"/>
</dbReference>
<dbReference type="SMART" id="SM00086">
    <property type="entry name" value="PAC"/>
    <property type="match status" value="3"/>
</dbReference>
<dbReference type="Gene3D" id="1.10.287.130">
    <property type="match status" value="1"/>
</dbReference>
<comment type="catalytic activity">
    <reaction evidence="1">
        <text>ATP + protein L-histidine = ADP + protein N-phospho-L-histidine.</text>
        <dbReference type="EC" id="2.7.13.3"/>
    </reaction>
</comment>
<evidence type="ECO:0000313" key="10">
    <source>
        <dbReference type="Proteomes" id="UP001589733"/>
    </source>
</evidence>
<evidence type="ECO:0000313" key="9">
    <source>
        <dbReference type="EMBL" id="MFB9993325.1"/>
    </source>
</evidence>
<evidence type="ECO:0000256" key="4">
    <source>
        <dbReference type="ARBA" id="ARBA00022679"/>
    </source>
</evidence>
<evidence type="ECO:0000256" key="1">
    <source>
        <dbReference type="ARBA" id="ARBA00000085"/>
    </source>
</evidence>